<evidence type="ECO:0000256" key="21">
    <source>
        <dbReference type="ARBA" id="ARBA00032396"/>
    </source>
</evidence>
<dbReference type="GO" id="GO:0005886">
    <property type="term" value="C:plasma membrane"/>
    <property type="evidence" value="ECO:0007669"/>
    <property type="project" value="UniProtKB-SubCell"/>
</dbReference>
<evidence type="ECO:0000256" key="7">
    <source>
        <dbReference type="ARBA" id="ARBA00019373"/>
    </source>
</evidence>
<dbReference type="GO" id="GO:0004605">
    <property type="term" value="F:phosphatidate cytidylyltransferase activity"/>
    <property type="evidence" value="ECO:0007669"/>
    <property type="project" value="UniProtKB-EC"/>
</dbReference>
<keyword evidence="13 24" id="KW-1133">Transmembrane helix</keyword>
<proteinExistence type="inferred from homology"/>
<evidence type="ECO:0000256" key="3">
    <source>
        <dbReference type="ARBA" id="ARBA00005119"/>
    </source>
</evidence>
<evidence type="ECO:0000256" key="19">
    <source>
        <dbReference type="ARBA" id="ARBA00031825"/>
    </source>
</evidence>
<evidence type="ECO:0000256" key="20">
    <source>
        <dbReference type="ARBA" id="ARBA00032253"/>
    </source>
</evidence>
<evidence type="ECO:0000256" key="24">
    <source>
        <dbReference type="SAM" id="Phobius"/>
    </source>
</evidence>
<evidence type="ECO:0000256" key="11">
    <source>
        <dbReference type="ARBA" id="ARBA00022692"/>
    </source>
</evidence>
<dbReference type="RefSeq" id="WP_091728095.1">
    <property type="nucleotide sequence ID" value="NZ_FNQE01000009.1"/>
</dbReference>
<evidence type="ECO:0000256" key="4">
    <source>
        <dbReference type="ARBA" id="ARBA00005189"/>
    </source>
</evidence>
<organism evidence="25 26">
    <name type="scientific">Proteiniborus ethanoligenes</name>
    <dbReference type="NCBI Taxonomy" id="415015"/>
    <lineage>
        <taxon>Bacteria</taxon>
        <taxon>Bacillati</taxon>
        <taxon>Bacillota</taxon>
        <taxon>Clostridia</taxon>
        <taxon>Eubacteriales</taxon>
        <taxon>Proteiniborus</taxon>
    </lineage>
</organism>
<evidence type="ECO:0000256" key="13">
    <source>
        <dbReference type="ARBA" id="ARBA00022989"/>
    </source>
</evidence>
<evidence type="ECO:0000256" key="16">
    <source>
        <dbReference type="ARBA" id="ARBA00023209"/>
    </source>
</evidence>
<evidence type="ECO:0000256" key="2">
    <source>
        <dbReference type="ARBA" id="ARBA00004651"/>
    </source>
</evidence>
<dbReference type="PANTHER" id="PTHR46382">
    <property type="entry name" value="PHOSPHATIDATE CYTIDYLYLTRANSFERASE"/>
    <property type="match status" value="1"/>
</dbReference>
<evidence type="ECO:0000256" key="5">
    <source>
        <dbReference type="ARBA" id="ARBA00010185"/>
    </source>
</evidence>
<keyword evidence="9" id="KW-0444">Lipid biosynthesis</keyword>
<keyword evidence="16" id="KW-0594">Phospholipid biosynthesis</keyword>
<keyword evidence="12 25" id="KW-0548">Nucleotidyltransferase</keyword>
<feature type="transmembrane region" description="Helical" evidence="24">
    <location>
        <begin position="238"/>
        <end position="257"/>
    </location>
</feature>
<dbReference type="EMBL" id="FNQE01000009">
    <property type="protein sequence ID" value="SDY84273.1"/>
    <property type="molecule type" value="Genomic_DNA"/>
</dbReference>
<feature type="transmembrane region" description="Helical" evidence="24">
    <location>
        <begin position="103"/>
        <end position="121"/>
    </location>
</feature>
<sequence length="258" mass="28411">MKTRIISGVIGFLILFTVVLMGGPLLIVSGLLISLIGLYEFNNAMNKINGLKPIKCINYIFTIILYILIVIDKQNLFMLLLGAYTISLLCILVIDNKTKIGDIAITALGALYIPFLISHITLLSGSIYIWIVFITAWGTDTFAYFVGVTIGKRKLCPNLSPNKSIEGSIGGILGSLSVTLLFSYYFKLESIFILAILSIVCSILAQFGDLTASRIKRLANIKDFGNIMPGHGGILDRFDSILFTAPIVYYYMVIFVLV</sequence>
<evidence type="ECO:0000256" key="12">
    <source>
        <dbReference type="ARBA" id="ARBA00022695"/>
    </source>
</evidence>
<keyword evidence="8" id="KW-1003">Cell membrane</keyword>
<evidence type="ECO:0000256" key="18">
    <source>
        <dbReference type="ARBA" id="ARBA00029893"/>
    </source>
</evidence>
<dbReference type="EC" id="2.7.7.41" evidence="6"/>
<feature type="transmembrane region" description="Helical" evidence="24">
    <location>
        <begin position="191"/>
        <end position="212"/>
    </location>
</feature>
<evidence type="ECO:0000256" key="1">
    <source>
        <dbReference type="ARBA" id="ARBA00001698"/>
    </source>
</evidence>
<reference evidence="26" key="1">
    <citation type="submission" date="2016-10" db="EMBL/GenBank/DDBJ databases">
        <authorList>
            <person name="Varghese N."/>
            <person name="Submissions S."/>
        </authorList>
    </citation>
    <scope>NUCLEOTIDE SEQUENCE [LARGE SCALE GENOMIC DNA]</scope>
    <source>
        <strain evidence="26">DSM 21650</strain>
    </source>
</reference>
<comment type="catalytic activity">
    <reaction evidence="1">
        <text>a 1,2-diacyl-sn-glycero-3-phosphate + CTP + H(+) = a CDP-1,2-diacyl-sn-glycerol + diphosphate</text>
        <dbReference type="Rhea" id="RHEA:16229"/>
        <dbReference type="ChEBI" id="CHEBI:15378"/>
        <dbReference type="ChEBI" id="CHEBI:33019"/>
        <dbReference type="ChEBI" id="CHEBI:37563"/>
        <dbReference type="ChEBI" id="CHEBI:58332"/>
        <dbReference type="ChEBI" id="CHEBI:58608"/>
        <dbReference type="EC" id="2.7.7.41"/>
    </reaction>
</comment>
<feature type="transmembrane region" description="Helical" evidence="24">
    <location>
        <begin position="51"/>
        <end position="71"/>
    </location>
</feature>
<comment type="pathway">
    <text evidence="4">Lipid metabolism.</text>
</comment>
<keyword evidence="10 25" id="KW-0808">Transferase</keyword>
<protein>
    <recommendedName>
        <fullName evidence="7">Phosphatidate cytidylyltransferase</fullName>
        <ecNumber evidence="6">2.7.7.41</ecNumber>
    </recommendedName>
    <alternativeName>
        <fullName evidence="20">CDP-DAG synthase</fullName>
    </alternativeName>
    <alternativeName>
        <fullName evidence="22">CDP-DG synthase</fullName>
    </alternativeName>
    <alternativeName>
        <fullName evidence="18">CDP-diacylglycerol synthase</fullName>
    </alternativeName>
    <alternativeName>
        <fullName evidence="21">CDP-diglyceride pyrophosphorylase</fullName>
    </alternativeName>
    <alternativeName>
        <fullName evidence="23">CDP-diglyceride synthase</fullName>
    </alternativeName>
    <alternativeName>
        <fullName evidence="19">CTP:phosphatidate cytidylyltransferase</fullName>
    </alternativeName>
</protein>
<evidence type="ECO:0000256" key="14">
    <source>
        <dbReference type="ARBA" id="ARBA00023098"/>
    </source>
</evidence>
<keyword evidence="14" id="KW-0443">Lipid metabolism</keyword>
<keyword evidence="15 24" id="KW-0472">Membrane</keyword>
<evidence type="ECO:0000256" key="22">
    <source>
        <dbReference type="ARBA" id="ARBA00032743"/>
    </source>
</evidence>
<evidence type="ECO:0000256" key="9">
    <source>
        <dbReference type="ARBA" id="ARBA00022516"/>
    </source>
</evidence>
<dbReference type="Proteomes" id="UP000198625">
    <property type="component" value="Unassembled WGS sequence"/>
</dbReference>
<name>A0A1H3N6B2_9FIRM</name>
<accession>A0A1H3N6B2</accession>
<evidence type="ECO:0000256" key="10">
    <source>
        <dbReference type="ARBA" id="ARBA00022679"/>
    </source>
</evidence>
<evidence type="ECO:0000256" key="8">
    <source>
        <dbReference type="ARBA" id="ARBA00022475"/>
    </source>
</evidence>
<dbReference type="AlphaFoldDB" id="A0A1H3N6B2"/>
<dbReference type="PANTHER" id="PTHR46382:SF1">
    <property type="entry name" value="PHOSPHATIDATE CYTIDYLYLTRANSFERASE"/>
    <property type="match status" value="1"/>
</dbReference>
<comment type="similarity">
    <text evidence="5">Belongs to the CDS family.</text>
</comment>
<keyword evidence="26" id="KW-1185">Reference proteome</keyword>
<feature type="transmembrane region" description="Helical" evidence="24">
    <location>
        <begin position="127"/>
        <end position="146"/>
    </location>
</feature>
<evidence type="ECO:0000256" key="15">
    <source>
        <dbReference type="ARBA" id="ARBA00023136"/>
    </source>
</evidence>
<evidence type="ECO:0000313" key="26">
    <source>
        <dbReference type="Proteomes" id="UP000198625"/>
    </source>
</evidence>
<keyword evidence="17" id="KW-1208">Phospholipid metabolism</keyword>
<evidence type="ECO:0000256" key="17">
    <source>
        <dbReference type="ARBA" id="ARBA00023264"/>
    </source>
</evidence>
<feature type="transmembrane region" description="Helical" evidence="24">
    <location>
        <begin position="167"/>
        <end position="185"/>
    </location>
</feature>
<comment type="pathway">
    <text evidence="3">Phospholipid metabolism; CDP-diacylglycerol biosynthesis; CDP-diacylglycerol from sn-glycerol 3-phosphate: step 3/3.</text>
</comment>
<dbReference type="OrthoDB" id="9799199at2"/>
<dbReference type="GO" id="GO:0016024">
    <property type="term" value="P:CDP-diacylglycerol biosynthetic process"/>
    <property type="evidence" value="ECO:0007669"/>
    <property type="project" value="TreeGrafter"/>
</dbReference>
<keyword evidence="11 24" id="KW-0812">Transmembrane</keyword>
<feature type="transmembrane region" description="Helical" evidence="24">
    <location>
        <begin position="77"/>
        <end position="94"/>
    </location>
</feature>
<feature type="transmembrane region" description="Helical" evidence="24">
    <location>
        <begin position="6"/>
        <end position="39"/>
    </location>
</feature>
<dbReference type="Pfam" id="PF01148">
    <property type="entry name" value="CTP_transf_1"/>
    <property type="match status" value="1"/>
</dbReference>
<evidence type="ECO:0000313" key="25">
    <source>
        <dbReference type="EMBL" id="SDY84273.1"/>
    </source>
</evidence>
<evidence type="ECO:0000256" key="23">
    <source>
        <dbReference type="ARBA" id="ARBA00033406"/>
    </source>
</evidence>
<comment type="subcellular location">
    <subcellularLocation>
        <location evidence="2">Cell membrane</location>
        <topology evidence="2">Multi-pass membrane protein</topology>
    </subcellularLocation>
</comment>
<gene>
    <name evidence="25" type="ORF">SAMN05660462_01023</name>
</gene>
<evidence type="ECO:0000256" key="6">
    <source>
        <dbReference type="ARBA" id="ARBA00012487"/>
    </source>
</evidence>
<dbReference type="STRING" id="415015.SAMN05660462_01023"/>